<dbReference type="InterPro" id="IPR011051">
    <property type="entry name" value="RmlC_Cupin_sf"/>
</dbReference>
<dbReference type="SMART" id="SM00342">
    <property type="entry name" value="HTH_ARAC"/>
    <property type="match status" value="1"/>
</dbReference>
<evidence type="ECO:0000313" key="8">
    <source>
        <dbReference type="EMBL" id="QFU96857.1"/>
    </source>
</evidence>
<dbReference type="Proteomes" id="UP000326702">
    <property type="component" value="Chromosome"/>
</dbReference>
<dbReference type="InterPro" id="IPR018060">
    <property type="entry name" value="HTH_AraC"/>
</dbReference>
<dbReference type="SUPFAM" id="SSF51182">
    <property type="entry name" value="RmlC-like cupins"/>
    <property type="match status" value="1"/>
</dbReference>
<dbReference type="InterPro" id="IPR009057">
    <property type="entry name" value="Homeodomain-like_sf"/>
</dbReference>
<accession>A0A5P9Q629</accession>
<dbReference type="GO" id="GO:0003700">
    <property type="term" value="F:DNA-binding transcription factor activity"/>
    <property type="evidence" value="ECO:0007669"/>
    <property type="project" value="InterPro"/>
</dbReference>
<keyword evidence="4" id="KW-0804">Transcription</keyword>
<keyword evidence="3" id="KW-0238">DNA-binding</keyword>
<proteinExistence type="predicted"/>
<feature type="domain" description="HTH araC/xylS-type" evidence="7">
    <location>
        <begin position="143"/>
        <end position="240"/>
    </location>
</feature>
<dbReference type="CDD" id="cd06124">
    <property type="entry name" value="cupin_NimR-like_N"/>
    <property type="match status" value="1"/>
</dbReference>
<dbReference type="SUPFAM" id="SSF46689">
    <property type="entry name" value="Homeodomain-like"/>
    <property type="match status" value="2"/>
</dbReference>
<dbReference type="PROSITE" id="PS01124">
    <property type="entry name" value="HTH_ARAC_FAMILY_2"/>
    <property type="match status" value="1"/>
</dbReference>
<gene>
    <name evidence="8" type="ORF">KDY119_00347</name>
</gene>
<evidence type="ECO:0000313" key="9">
    <source>
        <dbReference type="Proteomes" id="UP000326702"/>
    </source>
</evidence>
<keyword evidence="2" id="KW-0805">Transcription regulation</keyword>
<dbReference type="Pfam" id="PF12833">
    <property type="entry name" value="HTH_18"/>
    <property type="match status" value="1"/>
</dbReference>
<dbReference type="FunFam" id="1.10.10.60:FF:000132">
    <property type="entry name" value="AraC family transcriptional regulator"/>
    <property type="match status" value="1"/>
</dbReference>
<sequence length="242" mass="26173">MSVGAIGITRFEMERGQQFRRHVHDEHQLAWVSRGVLMVEVDDRYWVLPPSLALWIPAGTWHATIAVHEAVMEGVYVEPAAADRWAEPTVVAMAPLARELLAYLGGALGAAERGRAERVLLDVLEPVDGATIDLPMPRDDRARAVAQLVLGDPAGHASLDVLGREVGASARTLLRIFVAETGMTFAQWRAHARLQGAVAMLASGEPVSRVATRVGYTTSSAFVAAFRRVTGRTPGAYFAPQS</sequence>
<dbReference type="Pfam" id="PF02311">
    <property type="entry name" value="AraC_binding"/>
    <property type="match status" value="1"/>
</dbReference>
<name>A0A5P9Q629_9MICO</name>
<evidence type="ECO:0000256" key="6">
    <source>
        <dbReference type="ARBA" id="ARBA00079449"/>
    </source>
</evidence>
<dbReference type="AlphaFoldDB" id="A0A5P9Q629"/>
<evidence type="ECO:0000256" key="3">
    <source>
        <dbReference type="ARBA" id="ARBA00023125"/>
    </source>
</evidence>
<dbReference type="PROSITE" id="PS00041">
    <property type="entry name" value="HTH_ARAC_FAMILY_1"/>
    <property type="match status" value="1"/>
</dbReference>
<dbReference type="PANTHER" id="PTHR11019:SF199">
    <property type="entry name" value="HTH-TYPE TRANSCRIPTIONAL REGULATOR NIMR"/>
    <property type="match status" value="1"/>
</dbReference>
<evidence type="ECO:0000259" key="7">
    <source>
        <dbReference type="PROSITE" id="PS01124"/>
    </source>
</evidence>
<organism evidence="8 9">
    <name type="scientific">Luteimicrobium xylanilyticum</name>
    <dbReference type="NCBI Taxonomy" id="1133546"/>
    <lineage>
        <taxon>Bacteria</taxon>
        <taxon>Bacillati</taxon>
        <taxon>Actinomycetota</taxon>
        <taxon>Actinomycetes</taxon>
        <taxon>Micrococcales</taxon>
        <taxon>Luteimicrobium</taxon>
    </lineage>
</organism>
<keyword evidence="9" id="KW-1185">Reference proteome</keyword>
<evidence type="ECO:0000256" key="2">
    <source>
        <dbReference type="ARBA" id="ARBA00023015"/>
    </source>
</evidence>
<dbReference type="RefSeq" id="WP_036954486.1">
    <property type="nucleotide sequence ID" value="NZ_BAABIH010000013.1"/>
</dbReference>
<dbReference type="Gene3D" id="2.60.120.10">
    <property type="entry name" value="Jelly Rolls"/>
    <property type="match status" value="1"/>
</dbReference>
<dbReference type="GO" id="GO:0043565">
    <property type="term" value="F:sequence-specific DNA binding"/>
    <property type="evidence" value="ECO:0007669"/>
    <property type="project" value="InterPro"/>
</dbReference>
<dbReference type="EMBL" id="CP045529">
    <property type="protein sequence ID" value="QFU96857.1"/>
    <property type="molecule type" value="Genomic_DNA"/>
</dbReference>
<dbReference type="PANTHER" id="PTHR11019">
    <property type="entry name" value="HTH-TYPE TRANSCRIPTIONAL REGULATOR NIMR"/>
    <property type="match status" value="1"/>
</dbReference>
<dbReference type="Gene3D" id="1.10.10.60">
    <property type="entry name" value="Homeodomain-like"/>
    <property type="match status" value="1"/>
</dbReference>
<dbReference type="InterPro" id="IPR003313">
    <property type="entry name" value="AraC-bd"/>
</dbReference>
<dbReference type="InterPro" id="IPR014710">
    <property type="entry name" value="RmlC-like_jellyroll"/>
</dbReference>
<evidence type="ECO:0000256" key="4">
    <source>
        <dbReference type="ARBA" id="ARBA00023163"/>
    </source>
</evidence>
<reference evidence="8 9" key="1">
    <citation type="submission" date="2019-10" db="EMBL/GenBank/DDBJ databases">
        <title>Genome sequence of Luteimicrobium xylanilyticum HY-24.</title>
        <authorList>
            <person name="Kim D.Y."/>
            <person name="Park H.-Y."/>
        </authorList>
    </citation>
    <scope>NUCLEOTIDE SEQUENCE [LARGE SCALE GENOMIC DNA]</scope>
    <source>
        <strain evidence="8 9">HY-24</strain>
    </source>
</reference>
<dbReference type="InterPro" id="IPR018062">
    <property type="entry name" value="HTH_AraC-typ_CS"/>
</dbReference>
<evidence type="ECO:0000256" key="5">
    <source>
        <dbReference type="ARBA" id="ARBA00074140"/>
    </source>
</evidence>
<protein>
    <recommendedName>
        <fullName evidence="5">HTH-type transcriptional regulator RipA</fullName>
    </recommendedName>
    <alternativeName>
        <fullName evidence="6">Repressor of iron proteins A</fullName>
    </alternativeName>
</protein>
<dbReference type="KEGG" id="lxl:KDY119_00347"/>
<keyword evidence="1" id="KW-0678">Repressor</keyword>
<evidence type="ECO:0000256" key="1">
    <source>
        <dbReference type="ARBA" id="ARBA00022491"/>
    </source>
</evidence>